<evidence type="ECO:0000256" key="5">
    <source>
        <dbReference type="ARBA" id="ARBA00022842"/>
    </source>
</evidence>
<evidence type="ECO:0000256" key="3">
    <source>
        <dbReference type="ARBA" id="ARBA00022723"/>
    </source>
</evidence>
<dbReference type="CDD" id="cd09874">
    <property type="entry name" value="PIN_MT3492-like"/>
    <property type="match status" value="1"/>
</dbReference>
<dbReference type="GO" id="GO:0004540">
    <property type="term" value="F:RNA nuclease activity"/>
    <property type="evidence" value="ECO:0007669"/>
    <property type="project" value="InterPro"/>
</dbReference>
<keyword evidence="5 6" id="KW-0460">Magnesium</keyword>
<feature type="domain" description="PIN" evidence="7">
    <location>
        <begin position="4"/>
        <end position="120"/>
    </location>
</feature>
<feature type="binding site" evidence="6">
    <location>
        <position position="91"/>
    </location>
    <ligand>
        <name>Mg(2+)</name>
        <dbReference type="ChEBI" id="CHEBI:18420"/>
    </ligand>
</feature>
<dbReference type="Pfam" id="PF01850">
    <property type="entry name" value="PIN"/>
    <property type="match status" value="1"/>
</dbReference>
<protein>
    <recommendedName>
        <fullName evidence="6">Ribonuclease VapC</fullName>
        <shortName evidence="6">RNase VapC</shortName>
        <ecNumber evidence="6">3.1.-.-</ecNumber>
    </recommendedName>
    <alternativeName>
        <fullName evidence="6">Toxin VapC</fullName>
    </alternativeName>
</protein>
<accession>A0A5C1Y752</accession>
<keyword evidence="9" id="KW-1185">Reference proteome</keyword>
<dbReference type="RefSeq" id="WP_149325183.1">
    <property type="nucleotide sequence ID" value="NZ_CP043504.1"/>
</dbReference>
<dbReference type="InterPro" id="IPR022907">
    <property type="entry name" value="VapC_family"/>
</dbReference>
<keyword evidence="3 6" id="KW-0479">Metal-binding</keyword>
<reference evidence="8 9" key="1">
    <citation type="submission" date="2019-09" db="EMBL/GenBank/DDBJ databases">
        <title>Genome sequencing of strain KACC 19322.</title>
        <authorList>
            <person name="Heo J."/>
            <person name="Kim S.-J."/>
            <person name="Kim J.-S."/>
            <person name="Hong S.-B."/>
            <person name="Kwon S.-W."/>
        </authorList>
    </citation>
    <scope>NUCLEOTIDE SEQUENCE [LARGE SCALE GENOMIC DNA]</scope>
    <source>
        <strain evidence="8 9">KACC 19322</strain>
    </source>
</reference>
<comment type="function">
    <text evidence="6">Toxic component of a toxin-antitoxin (TA) system. An RNase.</text>
</comment>
<dbReference type="SUPFAM" id="SSF88723">
    <property type="entry name" value="PIN domain-like"/>
    <property type="match status" value="1"/>
</dbReference>
<dbReference type="OrthoDB" id="1525146at2"/>
<feature type="binding site" evidence="6">
    <location>
        <position position="6"/>
    </location>
    <ligand>
        <name>Mg(2+)</name>
        <dbReference type="ChEBI" id="CHEBI:18420"/>
    </ligand>
</feature>
<dbReference type="GO" id="GO:0000287">
    <property type="term" value="F:magnesium ion binding"/>
    <property type="evidence" value="ECO:0007669"/>
    <property type="project" value="UniProtKB-UniRule"/>
</dbReference>
<comment type="cofactor">
    <cofactor evidence="6">
        <name>Mg(2+)</name>
        <dbReference type="ChEBI" id="CHEBI:18420"/>
    </cofactor>
</comment>
<name>A0A5C1Y752_9MICO</name>
<evidence type="ECO:0000256" key="4">
    <source>
        <dbReference type="ARBA" id="ARBA00022801"/>
    </source>
</evidence>
<evidence type="ECO:0000256" key="2">
    <source>
        <dbReference type="ARBA" id="ARBA00022722"/>
    </source>
</evidence>
<organism evidence="8 9">
    <name type="scientific">Protaetiibacter larvae</name>
    <dbReference type="NCBI Taxonomy" id="2592654"/>
    <lineage>
        <taxon>Bacteria</taxon>
        <taxon>Bacillati</taxon>
        <taxon>Actinomycetota</taxon>
        <taxon>Actinomycetes</taxon>
        <taxon>Micrococcales</taxon>
        <taxon>Microbacteriaceae</taxon>
        <taxon>Protaetiibacter</taxon>
    </lineage>
</organism>
<dbReference type="AlphaFoldDB" id="A0A5C1Y752"/>
<evidence type="ECO:0000256" key="6">
    <source>
        <dbReference type="HAMAP-Rule" id="MF_00265"/>
    </source>
</evidence>
<evidence type="ECO:0000256" key="1">
    <source>
        <dbReference type="ARBA" id="ARBA00022649"/>
    </source>
</evidence>
<keyword evidence="1 6" id="KW-1277">Toxin-antitoxin system</keyword>
<sequence length="130" mass="14366">MFSYLDTSALVKLVVAEAETDALIAWVEQRHDHLATSLLARAELQRAVRRTAPDLLERAREVLGTLHLLGMPSVGYDEAARLEPAALRTLDALHLASALRLEEQLEAIISYDERLNDAARLLGITVLSPE</sequence>
<dbReference type="HAMAP" id="MF_00265">
    <property type="entry name" value="VapC_Nob1"/>
    <property type="match status" value="1"/>
</dbReference>
<evidence type="ECO:0000313" key="9">
    <source>
        <dbReference type="Proteomes" id="UP000322159"/>
    </source>
</evidence>
<comment type="similarity">
    <text evidence="6">Belongs to the PINc/VapC protein family.</text>
</comment>
<dbReference type="GO" id="GO:0016787">
    <property type="term" value="F:hydrolase activity"/>
    <property type="evidence" value="ECO:0007669"/>
    <property type="project" value="UniProtKB-KW"/>
</dbReference>
<keyword evidence="6" id="KW-0800">Toxin</keyword>
<dbReference type="InterPro" id="IPR029060">
    <property type="entry name" value="PIN-like_dom_sf"/>
</dbReference>
<dbReference type="InterPro" id="IPR002716">
    <property type="entry name" value="PIN_dom"/>
</dbReference>
<dbReference type="EC" id="3.1.-.-" evidence="6"/>
<keyword evidence="4 6" id="KW-0378">Hydrolase</keyword>
<evidence type="ECO:0000259" key="7">
    <source>
        <dbReference type="Pfam" id="PF01850"/>
    </source>
</evidence>
<dbReference type="GO" id="GO:0090729">
    <property type="term" value="F:toxin activity"/>
    <property type="evidence" value="ECO:0007669"/>
    <property type="project" value="UniProtKB-KW"/>
</dbReference>
<proteinExistence type="inferred from homology"/>
<evidence type="ECO:0000313" key="8">
    <source>
        <dbReference type="EMBL" id="QEO09764.1"/>
    </source>
</evidence>
<dbReference type="Proteomes" id="UP000322159">
    <property type="component" value="Chromosome"/>
</dbReference>
<dbReference type="Gene3D" id="3.40.50.1010">
    <property type="entry name" value="5'-nuclease"/>
    <property type="match status" value="1"/>
</dbReference>
<dbReference type="KEGG" id="lyk:FLP23_06955"/>
<keyword evidence="2 6" id="KW-0540">Nuclease</keyword>
<gene>
    <name evidence="6" type="primary">vapC</name>
    <name evidence="8" type="ORF">FLP23_06955</name>
</gene>
<dbReference type="EMBL" id="CP043504">
    <property type="protein sequence ID" value="QEO09764.1"/>
    <property type="molecule type" value="Genomic_DNA"/>
</dbReference>